<dbReference type="GO" id="GO:0106300">
    <property type="term" value="P:protein-DNA covalent cross-linking repair"/>
    <property type="evidence" value="ECO:0007669"/>
    <property type="project" value="InterPro"/>
</dbReference>
<keyword evidence="5" id="KW-0190">Covalent protein-DNA linkage</keyword>
<keyword evidence="7" id="KW-0456">Lyase</keyword>
<dbReference type="GO" id="GO:0016829">
    <property type="term" value="F:lyase activity"/>
    <property type="evidence" value="ECO:0007669"/>
    <property type="project" value="UniProtKB-KW"/>
</dbReference>
<dbReference type="AlphaFoldDB" id="A0A2T7URJ2"/>
<keyword evidence="3" id="KW-0227">DNA damage</keyword>
<dbReference type="InterPro" id="IPR003738">
    <property type="entry name" value="SRAP"/>
</dbReference>
<reference evidence="9 10" key="1">
    <citation type="journal article" date="2011" name="Syst. Appl. Microbiol.">
        <title>Defluviimonas denitrificans gen. nov., sp. nov., and Pararhodobacter aggregans gen. nov., sp. nov., non-phototrophic Rhodobacteraceae from the biofilter of a marine aquaculture.</title>
        <authorList>
            <person name="Foesel B.U."/>
            <person name="Drake H.L."/>
            <person name="Schramm A."/>
        </authorList>
    </citation>
    <scope>NUCLEOTIDE SEQUENCE [LARGE SCALE GENOMIC DNA]</scope>
    <source>
        <strain evidence="9 10">D1-19</strain>
    </source>
</reference>
<evidence type="ECO:0000313" key="9">
    <source>
        <dbReference type="EMBL" id="PVE47211.1"/>
    </source>
</evidence>
<keyword evidence="4 8" id="KW-0378">Hydrolase</keyword>
<comment type="similarity">
    <text evidence="1 8">Belongs to the SOS response-associated peptidase family.</text>
</comment>
<evidence type="ECO:0000256" key="1">
    <source>
        <dbReference type="ARBA" id="ARBA00008136"/>
    </source>
</evidence>
<keyword evidence="6" id="KW-0238">DNA-binding</keyword>
<comment type="caution">
    <text evidence="9">The sequence shown here is derived from an EMBL/GenBank/DDBJ whole genome shotgun (WGS) entry which is preliminary data.</text>
</comment>
<gene>
    <name evidence="9" type="ORF">DDE23_13285</name>
</gene>
<proteinExistence type="inferred from homology"/>
<dbReference type="PANTHER" id="PTHR13604:SF0">
    <property type="entry name" value="ABASIC SITE PROCESSING PROTEIN HMCES"/>
    <property type="match status" value="1"/>
</dbReference>
<evidence type="ECO:0000256" key="5">
    <source>
        <dbReference type="ARBA" id="ARBA00023124"/>
    </source>
</evidence>
<evidence type="ECO:0000256" key="7">
    <source>
        <dbReference type="ARBA" id="ARBA00023239"/>
    </source>
</evidence>
<evidence type="ECO:0000256" key="3">
    <source>
        <dbReference type="ARBA" id="ARBA00022763"/>
    </source>
</evidence>
<organism evidence="9 10">
    <name type="scientific">Pararhodobacter aggregans</name>
    <dbReference type="NCBI Taxonomy" id="404875"/>
    <lineage>
        <taxon>Bacteria</taxon>
        <taxon>Pseudomonadati</taxon>
        <taxon>Pseudomonadota</taxon>
        <taxon>Alphaproteobacteria</taxon>
        <taxon>Rhodobacterales</taxon>
        <taxon>Paracoccaceae</taxon>
        <taxon>Pararhodobacter</taxon>
    </lineage>
</organism>
<dbReference type="Pfam" id="PF02586">
    <property type="entry name" value="SRAP"/>
    <property type="match status" value="1"/>
</dbReference>
<evidence type="ECO:0000256" key="4">
    <source>
        <dbReference type="ARBA" id="ARBA00022801"/>
    </source>
</evidence>
<dbReference type="EC" id="3.4.-.-" evidence="8"/>
<protein>
    <recommendedName>
        <fullName evidence="8">Abasic site processing protein</fullName>
        <ecNumber evidence="8">3.4.-.-</ecNumber>
    </recommendedName>
</protein>
<dbReference type="RefSeq" id="WP_107752223.1">
    <property type="nucleotide sequence ID" value="NZ_QBKF01000006.1"/>
</dbReference>
<dbReference type="EMBL" id="QDDR01000006">
    <property type="protein sequence ID" value="PVE47211.1"/>
    <property type="molecule type" value="Genomic_DNA"/>
</dbReference>
<dbReference type="InterPro" id="IPR036590">
    <property type="entry name" value="SRAP-like"/>
</dbReference>
<dbReference type="OrthoDB" id="9782620at2"/>
<evidence type="ECO:0000256" key="8">
    <source>
        <dbReference type="RuleBase" id="RU364100"/>
    </source>
</evidence>
<keyword evidence="2 8" id="KW-0645">Protease</keyword>
<accession>A0A2T7URJ2</accession>
<name>A0A2T7URJ2_9RHOB</name>
<keyword evidence="10" id="KW-1185">Reference proteome</keyword>
<dbReference type="Gene3D" id="3.90.1680.20">
    <property type="match status" value="2"/>
</dbReference>
<dbReference type="Proteomes" id="UP000244810">
    <property type="component" value="Unassembled WGS sequence"/>
</dbReference>
<evidence type="ECO:0000256" key="2">
    <source>
        <dbReference type="ARBA" id="ARBA00022670"/>
    </source>
</evidence>
<dbReference type="SUPFAM" id="SSF143081">
    <property type="entry name" value="BB1717-like"/>
    <property type="match status" value="1"/>
</dbReference>
<sequence>MCNLYRQTTAVEAIRKLFADLGNRAGNVEPGDVYPDRMAPIVTRGADGAVLRLARWGLPSPPQYHSPSGIDRGVTNLRNMASPHWRPWLGTAHRCLVPVERFAEPRPGRGAGNAWYRVTVAAPAFFAGLWVPEWRSMRKLKEGETVDDLFGFLTCPPNAVVARVHPKAMPVILVEPAEMSLWLDAPWREAKALQRPLPDALIEEIDEE</sequence>
<dbReference type="GO" id="GO:0003697">
    <property type="term" value="F:single-stranded DNA binding"/>
    <property type="evidence" value="ECO:0007669"/>
    <property type="project" value="InterPro"/>
</dbReference>
<evidence type="ECO:0000256" key="6">
    <source>
        <dbReference type="ARBA" id="ARBA00023125"/>
    </source>
</evidence>
<dbReference type="GO" id="GO:0006508">
    <property type="term" value="P:proteolysis"/>
    <property type="evidence" value="ECO:0007669"/>
    <property type="project" value="UniProtKB-KW"/>
</dbReference>
<dbReference type="GO" id="GO:0008233">
    <property type="term" value="F:peptidase activity"/>
    <property type="evidence" value="ECO:0007669"/>
    <property type="project" value="UniProtKB-KW"/>
</dbReference>
<dbReference type="PANTHER" id="PTHR13604">
    <property type="entry name" value="DC12-RELATED"/>
    <property type="match status" value="1"/>
</dbReference>
<evidence type="ECO:0000313" key="10">
    <source>
        <dbReference type="Proteomes" id="UP000244810"/>
    </source>
</evidence>